<dbReference type="EMBL" id="UOFU01000022">
    <property type="protein sequence ID" value="VAW93230.1"/>
    <property type="molecule type" value="Genomic_DNA"/>
</dbReference>
<dbReference type="Gene3D" id="2.30.42.10">
    <property type="match status" value="1"/>
</dbReference>
<protein>
    <recommendedName>
        <fullName evidence="2">PDZ domain-containing protein</fullName>
    </recommendedName>
</protein>
<reference evidence="1" key="1">
    <citation type="submission" date="2018-06" db="EMBL/GenBank/DDBJ databases">
        <authorList>
            <person name="Zhirakovskaya E."/>
        </authorList>
    </citation>
    <scope>NUCLEOTIDE SEQUENCE</scope>
</reference>
<dbReference type="AlphaFoldDB" id="A0A3B0ZVI8"/>
<accession>A0A3B0ZVI8</accession>
<sequence length="282" mass="31531">MGKCVLTGFATLIVGVILGWHFHSLHQDFALSKPVVPHISELVIGSLADCCSAEMDVVVKNSLVEEKFVYQQLRQGEKEFETSPSIAMDKGISTLFKIKNMGSRGPISLLSISLKDVLSNAGIEQKSVKQIIEQIGKNKMDLLSLRDLATREGWLDTPKYIDARAIFADPYSELRTELGDRVYDRYLYAIGKDNRIRIGEVYQNSQAEALGFMRGDMIIKYGPEYIFTMTDLIQATSGGDAEEPMLVEFQRDGMHMYETVQRGPLGIEMEAVSQMPVGSVKY</sequence>
<name>A0A3B0ZVI8_9ZZZZ</name>
<dbReference type="SUPFAM" id="SSF50156">
    <property type="entry name" value="PDZ domain-like"/>
    <property type="match status" value="1"/>
</dbReference>
<gene>
    <name evidence="1" type="ORF">MNBD_GAMMA20-252</name>
</gene>
<organism evidence="1">
    <name type="scientific">hydrothermal vent metagenome</name>
    <dbReference type="NCBI Taxonomy" id="652676"/>
    <lineage>
        <taxon>unclassified sequences</taxon>
        <taxon>metagenomes</taxon>
        <taxon>ecological metagenomes</taxon>
    </lineage>
</organism>
<evidence type="ECO:0008006" key="2">
    <source>
        <dbReference type="Google" id="ProtNLM"/>
    </source>
</evidence>
<proteinExistence type="predicted"/>
<dbReference type="InterPro" id="IPR036034">
    <property type="entry name" value="PDZ_sf"/>
</dbReference>
<evidence type="ECO:0000313" key="1">
    <source>
        <dbReference type="EMBL" id="VAW93230.1"/>
    </source>
</evidence>